<dbReference type="EC" id="2.4.1.-" evidence="12"/>
<dbReference type="eggNOG" id="KOG2516">
    <property type="taxonomic scope" value="Eukaryota"/>
</dbReference>
<dbReference type="VEuPathDB" id="FungiDB:UMAG_11341"/>
<dbReference type="EMBL" id="CM003140">
    <property type="protein sequence ID" value="KIS71912.1"/>
    <property type="molecule type" value="Genomic_DNA"/>
</dbReference>
<dbReference type="InParanoid" id="A0A0D1CFY9"/>
<feature type="transmembrane region" description="Helical" evidence="12">
    <location>
        <begin position="170"/>
        <end position="190"/>
    </location>
</feature>
<evidence type="ECO:0000256" key="7">
    <source>
        <dbReference type="ARBA" id="ARBA00022824"/>
    </source>
</evidence>
<feature type="transmembrane region" description="Helical" evidence="12">
    <location>
        <begin position="357"/>
        <end position="374"/>
    </location>
</feature>
<keyword evidence="8 12" id="KW-1133">Transmembrane helix</keyword>
<evidence type="ECO:0000256" key="3">
    <source>
        <dbReference type="ARBA" id="ARBA00007063"/>
    </source>
</evidence>
<evidence type="ECO:0000256" key="1">
    <source>
        <dbReference type="ARBA" id="ARBA00004477"/>
    </source>
</evidence>
<keyword evidence="14" id="KW-1185">Reference proteome</keyword>
<dbReference type="GO" id="GO:0006487">
    <property type="term" value="P:protein N-linked glycosylation"/>
    <property type="evidence" value="ECO:0000318"/>
    <property type="project" value="GO_Central"/>
</dbReference>
<keyword evidence="6 12" id="KW-0812">Transmembrane</keyword>
<reference evidence="13 14" key="1">
    <citation type="journal article" date="2006" name="Nature">
        <title>Insights from the genome of the biotrophic fungal plant pathogen Ustilago maydis.</title>
        <authorList>
            <person name="Kamper J."/>
            <person name="Kahmann R."/>
            <person name="Bolker M."/>
            <person name="Ma L.J."/>
            <person name="Brefort T."/>
            <person name="Saville B.J."/>
            <person name="Banuett F."/>
            <person name="Kronstad J.W."/>
            <person name="Gold S.E."/>
            <person name="Muller O."/>
            <person name="Perlin M.H."/>
            <person name="Wosten H.A."/>
            <person name="de Vries R."/>
            <person name="Ruiz-Herrera J."/>
            <person name="Reynaga-Pena C.G."/>
            <person name="Snetselaar K."/>
            <person name="McCann M."/>
            <person name="Perez-Martin J."/>
            <person name="Feldbrugge M."/>
            <person name="Basse C.W."/>
            <person name="Steinberg G."/>
            <person name="Ibeas J.I."/>
            <person name="Holloman W."/>
            <person name="Guzman P."/>
            <person name="Farman M."/>
            <person name="Stajich J.E."/>
            <person name="Sentandreu R."/>
            <person name="Gonzalez-Prieto J.M."/>
            <person name="Kennell J.C."/>
            <person name="Molina L."/>
            <person name="Schirawski J."/>
            <person name="Mendoza-Mendoza A."/>
            <person name="Greilinger D."/>
            <person name="Munch K."/>
            <person name="Rossel N."/>
            <person name="Scherer M."/>
            <person name="Vranes M."/>
            <person name="Ladendorf O."/>
            <person name="Vincon V."/>
            <person name="Fuchs U."/>
            <person name="Sandrock B."/>
            <person name="Meng S."/>
            <person name="Ho E.C."/>
            <person name="Cahill M.J."/>
            <person name="Boyce K.J."/>
            <person name="Klose J."/>
            <person name="Klosterman S.J."/>
            <person name="Deelstra H.J."/>
            <person name="Ortiz-Castellanos L."/>
            <person name="Li W."/>
            <person name="Sanchez-Alonso P."/>
            <person name="Schreier P.H."/>
            <person name="Hauser-Hahn I."/>
            <person name="Vaupel M."/>
            <person name="Koopmann E."/>
            <person name="Friedrich G."/>
            <person name="Voss H."/>
            <person name="Schluter T."/>
            <person name="Margolis J."/>
            <person name="Platt D."/>
            <person name="Swimmer C."/>
            <person name="Gnirke A."/>
            <person name="Chen F."/>
            <person name="Vysotskaia V."/>
            <person name="Mannhaupt G."/>
            <person name="Guldener U."/>
            <person name="Munsterkotter M."/>
            <person name="Haase D."/>
            <person name="Oesterheld M."/>
            <person name="Mewes H.W."/>
            <person name="Mauceli E.W."/>
            <person name="DeCaprio D."/>
            <person name="Wade C.M."/>
            <person name="Butler J."/>
            <person name="Young S."/>
            <person name="Jaffe D.B."/>
            <person name="Calvo S."/>
            <person name="Nusbaum C."/>
            <person name="Galagan J."/>
            <person name="Birren B.W."/>
        </authorList>
    </citation>
    <scope>NUCLEOTIDE SEQUENCE [LARGE SCALE GENOMIC DNA]</scope>
    <source>
        <strain evidence="14">DSM 14603 / FGSC 9021 / UM521</strain>
    </source>
</reference>
<dbReference type="PANTHER" id="PTHR22760:SF1">
    <property type="entry name" value="DOL-P-MAN:MAN(7)GLCNAC(2)-PP-DOL ALPHA-1,6-MANNOSYLTRANSFERASE"/>
    <property type="match status" value="1"/>
</dbReference>
<dbReference type="Pfam" id="PF03901">
    <property type="entry name" value="Glyco_transf_22"/>
    <property type="match status" value="1"/>
</dbReference>
<evidence type="ECO:0000256" key="12">
    <source>
        <dbReference type="RuleBase" id="RU363075"/>
    </source>
</evidence>
<feature type="transmembrane region" description="Helical" evidence="12">
    <location>
        <begin position="202"/>
        <end position="231"/>
    </location>
</feature>
<dbReference type="UniPathway" id="UPA00378"/>
<keyword evidence="5" id="KW-0808">Transferase</keyword>
<dbReference type="AlphaFoldDB" id="A0A0D1CFY9"/>
<organism evidence="13 14">
    <name type="scientific">Mycosarcoma maydis</name>
    <name type="common">Corn smut fungus</name>
    <name type="synonym">Ustilago maydis</name>
    <dbReference type="NCBI Taxonomy" id="5270"/>
    <lineage>
        <taxon>Eukaryota</taxon>
        <taxon>Fungi</taxon>
        <taxon>Dikarya</taxon>
        <taxon>Basidiomycota</taxon>
        <taxon>Ustilaginomycotina</taxon>
        <taxon>Ustilaginomycetes</taxon>
        <taxon>Ustilaginales</taxon>
        <taxon>Ustilaginaceae</taxon>
        <taxon>Mycosarcoma</taxon>
    </lineage>
</organism>
<dbReference type="KEGG" id="uma:UMAG_11341"/>
<evidence type="ECO:0000256" key="10">
    <source>
        <dbReference type="ARBA" id="ARBA00044721"/>
    </source>
</evidence>
<dbReference type="FunCoup" id="A0A0D1CFY9">
    <property type="interactions" value="151"/>
</dbReference>
<dbReference type="PANTHER" id="PTHR22760">
    <property type="entry name" value="GLYCOSYLTRANSFERASE"/>
    <property type="match status" value="1"/>
</dbReference>
<evidence type="ECO:0000256" key="2">
    <source>
        <dbReference type="ARBA" id="ARBA00004922"/>
    </source>
</evidence>
<sequence>MHRLSDLVWLGGLPSLLVLVTWRTVSCPYTKVEESFTIQAVHDIVSYGVRPAALARYDHRVFPGAVPRSFIGPLLLAAISYPFLLLSRFLGAVQTSADAQVVVRLCLASANVSAVNFFCQQTFKSTMPPAKQNSFSRLRDEQLVALLFMLVTAIQFHFAFWASRTIPNSLALPLVTTALALVCRNVGVLYQGKDRALVDAKVAIWLLTFSGVVLRLEIVATLVPVGLYLLVTRRISFWAGLKTGIVSGTFSILLTTVIDTYFWQDLAHANVKSLLSIYALSLRNLTSGDRPKPLWPELHALLFNVVQGKSSEWGVSPWHAYITSLIPRLLAFTGPLVVIGAAQLLRGRNSALEARARFLFLTAVMHIAVLSLLGHKEWRFAFYTLPALNVVASIGASKLARSWPGRAVLAILLLLQLGLSWFTGYVSSINYPGGNALRTLHQHIDADLQREPNGQVIVHIDVLPAMTGVTLFQSIHLNRIFQQSRLDSFRKVSPAPCGTQECWVYDKTENLPVSGHEATQAWSTFTHLITETPECAMLQDQQGRALNESEQLFEQIAPPITSFVGLRRKSFSQLTTDLLNTPLAAASILGLTSSSSQHSAGSLLRSALPVVVVEQPTVWLCRRKHDLTRSNKPTI</sequence>
<dbReference type="eggNOG" id="KOG2894">
    <property type="taxonomic scope" value="Eukaryota"/>
</dbReference>
<evidence type="ECO:0000313" key="14">
    <source>
        <dbReference type="Proteomes" id="UP000000561"/>
    </source>
</evidence>
<evidence type="ECO:0000256" key="5">
    <source>
        <dbReference type="ARBA" id="ARBA00022679"/>
    </source>
</evidence>
<dbReference type="GeneID" id="23567237"/>
<dbReference type="RefSeq" id="XP_011386734.1">
    <property type="nucleotide sequence ID" value="XM_011388432.1"/>
</dbReference>
<comment type="function">
    <text evidence="10">Mannosyltransferase that operates in the biosynthetic pathway of dolichol-linked oligosaccharides, the glycan precursors employed in protein asparagine (N)-glycosylation. The assembly of dolichol-linked oligosaccharides begins on the cytosolic side of the endoplasmic reticulum membrane and finishes in its lumen. The sequential addition of sugars to dolichol pyrophosphate produces dolichol-linked oligosaccharides containing fourteen sugars, including two GlcNAcs, nine mannoses and three glucoses. Once assembled, the oligosaccharide is transferred from the lipid to nascent proteins by oligosaccharyltransferases. In the lumen of the endoplasmic reticulum, adds the eighth mannose residue in an alpha-1,6 linkage onto Man(7)GlcNAc(2)-PP-dolichol to produce Man(8)GlcNAc(2)-PP-dolichol.</text>
</comment>
<feature type="transmembrane region" description="Helical" evidence="12">
    <location>
        <begin position="7"/>
        <end position="25"/>
    </location>
</feature>
<feature type="transmembrane region" description="Helical" evidence="12">
    <location>
        <begin position="325"/>
        <end position="345"/>
    </location>
</feature>
<dbReference type="OrthoDB" id="19039at2759"/>
<feature type="transmembrane region" description="Helical" evidence="12">
    <location>
        <begin position="143"/>
        <end position="163"/>
    </location>
</feature>
<name>A0A0D1CFY9_MYCMD</name>
<evidence type="ECO:0000256" key="4">
    <source>
        <dbReference type="ARBA" id="ARBA00022676"/>
    </source>
</evidence>
<feature type="transmembrane region" description="Helical" evidence="12">
    <location>
        <begin position="380"/>
        <end position="400"/>
    </location>
</feature>
<dbReference type="GO" id="GO:0000009">
    <property type="term" value="F:alpha-1,6-mannosyltransferase activity"/>
    <property type="evidence" value="ECO:0000318"/>
    <property type="project" value="GO_Central"/>
</dbReference>
<gene>
    <name evidence="13" type="ORF">UMAG_11341</name>
</gene>
<keyword evidence="4 12" id="KW-0328">Glycosyltransferase</keyword>
<comment type="catalytic activity">
    <reaction evidence="11">
        <text>an alpha-D-Man-(1-&gt;2)-alpha-D-Man-(1-&gt;2)-alpha-D-Man-(1-&gt;3)-[alpha-D-Man-(1-&gt;2)-alpha-D-Man-(1-&gt;3)-alpha-D-Man-(1-&gt;6)]-beta-D-Man-(1-&gt;4)-beta-D-GlcNAc-(1-&gt;4)-alpha-D-GlcNAc-diphospho-di-trans,poly-cis-dolichol + a di-trans,poly-cis-dolichyl beta-D-mannosyl phosphate = an alpha-D-Man-(1-&gt;2)-alpha-D-Man-(1-&gt;2)-alpha-D-Man-(1-&gt;3)-[alpha-D-Man-(1-&gt;2)-alpha-D-Man-(1-&gt;3)-[alpha-D-Man-(1-&gt;6)]-alpha-D-Man-(1-&gt;6)]-beta-D-Man-(1-&gt;4)-beta-D-GlcNAc-(1-&gt;4)-alpha-D-GlcNAc-diphospho-di-trans,poly-cis-dolichol + a di-trans,poly-cis-dolichyl phosphate + H(+)</text>
        <dbReference type="Rhea" id="RHEA:29535"/>
        <dbReference type="Rhea" id="RHEA-COMP:19498"/>
        <dbReference type="Rhea" id="RHEA-COMP:19501"/>
        <dbReference type="Rhea" id="RHEA-COMP:19518"/>
        <dbReference type="Rhea" id="RHEA-COMP:19519"/>
        <dbReference type="ChEBI" id="CHEBI:15378"/>
        <dbReference type="ChEBI" id="CHEBI:57683"/>
        <dbReference type="ChEBI" id="CHEBI:58211"/>
        <dbReference type="ChEBI" id="CHEBI:132517"/>
        <dbReference type="ChEBI" id="CHEBI:132519"/>
        <dbReference type="EC" id="2.4.1.260"/>
    </reaction>
    <physiologicalReaction direction="left-to-right" evidence="11">
        <dbReference type="Rhea" id="RHEA:29536"/>
    </physiologicalReaction>
</comment>
<evidence type="ECO:0000256" key="8">
    <source>
        <dbReference type="ARBA" id="ARBA00022989"/>
    </source>
</evidence>
<dbReference type="Proteomes" id="UP000000561">
    <property type="component" value="Chromosome 1"/>
</dbReference>
<feature type="transmembrane region" description="Helical" evidence="12">
    <location>
        <begin position="243"/>
        <end position="263"/>
    </location>
</feature>
<dbReference type="InterPro" id="IPR005599">
    <property type="entry name" value="GPI_mannosylTrfase"/>
</dbReference>
<comment type="similarity">
    <text evidence="3 12">Belongs to the glycosyltransferase 22 family.</text>
</comment>
<dbReference type="GO" id="GO:0005789">
    <property type="term" value="C:endoplasmic reticulum membrane"/>
    <property type="evidence" value="ECO:0000318"/>
    <property type="project" value="GO_Central"/>
</dbReference>
<comment type="subcellular location">
    <subcellularLocation>
        <location evidence="1 12">Endoplasmic reticulum membrane</location>
        <topology evidence="1 12">Multi-pass membrane protein</topology>
    </subcellularLocation>
</comment>
<proteinExistence type="inferred from homology"/>
<accession>A0A0D1CFY9</accession>
<keyword evidence="9 12" id="KW-0472">Membrane</keyword>
<feature type="transmembrane region" description="Helical" evidence="12">
    <location>
        <begin position="407"/>
        <end position="426"/>
    </location>
</feature>
<feature type="transmembrane region" description="Helical" evidence="12">
    <location>
        <begin position="70"/>
        <end position="90"/>
    </location>
</feature>
<evidence type="ECO:0000256" key="9">
    <source>
        <dbReference type="ARBA" id="ARBA00023136"/>
    </source>
</evidence>
<protein>
    <recommendedName>
        <fullName evidence="12">Mannosyltransferase</fullName>
        <ecNumber evidence="12">2.4.1.-</ecNumber>
    </recommendedName>
</protein>
<keyword evidence="7 12" id="KW-0256">Endoplasmic reticulum</keyword>
<evidence type="ECO:0000256" key="6">
    <source>
        <dbReference type="ARBA" id="ARBA00022692"/>
    </source>
</evidence>
<feature type="transmembrane region" description="Helical" evidence="12">
    <location>
        <begin position="102"/>
        <end position="123"/>
    </location>
</feature>
<evidence type="ECO:0000313" key="13">
    <source>
        <dbReference type="EMBL" id="KIS71912.1"/>
    </source>
</evidence>
<dbReference type="STRING" id="237631.A0A0D1CFY9"/>
<comment type="pathway">
    <text evidence="2">Protein modification; protein glycosylation.</text>
</comment>
<evidence type="ECO:0000256" key="11">
    <source>
        <dbReference type="ARBA" id="ARBA00048899"/>
    </source>
</evidence>
<dbReference type="GO" id="GO:0052917">
    <property type="term" value="F:dol-P-Man:Man(7)GlcNAc(2)-PP-Dol alpha-1,6-mannosyltransferase activity"/>
    <property type="evidence" value="ECO:0007669"/>
    <property type="project" value="UniProtKB-EC"/>
</dbReference>